<evidence type="ECO:0000256" key="1">
    <source>
        <dbReference type="ARBA" id="ARBA00009673"/>
    </source>
</evidence>
<comment type="subcellular location">
    <subcellularLocation>
        <location evidence="5">Cytoplasm</location>
    </subcellularLocation>
</comment>
<dbReference type="GO" id="GO:0043908">
    <property type="term" value="F:Ser(Gly)-tRNA(Ala) hydrolase activity"/>
    <property type="evidence" value="ECO:0007669"/>
    <property type="project" value="UniProtKB-UniRule"/>
</dbReference>
<dbReference type="PANTHER" id="PTHR10472:SF5">
    <property type="entry name" value="D-AMINOACYL-TRNA DEACYLASE 1"/>
    <property type="match status" value="1"/>
</dbReference>
<name>A0AAU9D9G1_9LACO</name>
<feature type="short sequence motif" description="Gly-cisPro motif, important for rejection of L-amino acids" evidence="5">
    <location>
        <begin position="137"/>
        <end position="138"/>
    </location>
</feature>
<dbReference type="InterPro" id="IPR023509">
    <property type="entry name" value="DTD-like_sf"/>
</dbReference>
<dbReference type="NCBIfam" id="TIGR00256">
    <property type="entry name" value="D-aminoacyl-tRNA deacylase"/>
    <property type="match status" value="1"/>
</dbReference>
<gene>
    <name evidence="5 6" type="primary">dtd</name>
    <name evidence="6" type="ORF">XA3_05610</name>
</gene>
<dbReference type="EC" id="3.1.1.96" evidence="5"/>
<keyword evidence="5" id="KW-0378">Hydrolase</keyword>
<keyword evidence="2 5" id="KW-0963">Cytoplasm</keyword>
<dbReference type="Gene3D" id="3.50.80.10">
    <property type="entry name" value="D-tyrosyl-tRNA(Tyr) deacylase"/>
    <property type="match status" value="1"/>
</dbReference>
<reference evidence="6 7" key="1">
    <citation type="journal article" date="2023" name="Microbiol. Spectr.">
        <title>Symbiosis of Carpenter Bees with Uncharacterized Lactic Acid Bacteria Showing NAD Auxotrophy.</title>
        <authorList>
            <person name="Kawasaki S."/>
            <person name="Ozawa K."/>
            <person name="Mori T."/>
            <person name="Yamamoto A."/>
            <person name="Ito M."/>
            <person name="Ohkuma M."/>
            <person name="Sakamoto M."/>
            <person name="Matsutani M."/>
        </authorList>
    </citation>
    <scope>NUCLEOTIDE SEQUENCE [LARGE SCALE GENOMIC DNA]</scope>
    <source>
        <strain evidence="6 7">XA3</strain>
    </source>
</reference>
<dbReference type="EMBL" id="AP026802">
    <property type="protein sequence ID" value="BDR58120.1"/>
    <property type="molecule type" value="Genomic_DNA"/>
</dbReference>
<dbReference type="InterPro" id="IPR003732">
    <property type="entry name" value="Daa-tRNA_deacyls_DTD"/>
</dbReference>
<dbReference type="EC" id="3.1.1.-" evidence="5"/>
<dbReference type="FunFam" id="3.50.80.10:FF:000001">
    <property type="entry name" value="D-aminoacyl-tRNA deacylase"/>
    <property type="match status" value="1"/>
</dbReference>
<dbReference type="GO" id="GO:0051500">
    <property type="term" value="F:D-tyrosyl-tRNA(Tyr) deacylase activity"/>
    <property type="evidence" value="ECO:0007669"/>
    <property type="project" value="TreeGrafter"/>
</dbReference>
<comment type="catalytic activity">
    <reaction evidence="5">
        <text>a D-aminoacyl-tRNA + H2O = a tRNA + a D-alpha-amino acid + H(+)</text>
        <dbReference type="Rhea" id="RHEA:13953"/>
        <dbReference type="Rhea" id="RHEA-COMP:10123"/>
        <dbReference type="Rhea" id="RHEA-COMP:10124"/>
        <dbReference type="ChEBI" id="CHEBI:15377"/>
        <dbReference type="ChEBI" id="CHEBI:15378"/>
        <dbReference type="ChEBI" id="CHEBI:59871"/>
        <dbReference type="ChEBI" id="CHEBI:78442"/>
        <dbReference type="ChEBI" id="CHEBI:79333"/>
        <dbReference type="EC" id="3.1.1.96"/>
    </reaction>
</comment>
<keyword evidence="3 5" id="KW-0820">tRNA-binding</keyword>
<dbReference type="PANTHER" id="PTHR10472">
    <property type="entry name" value="D-TYROSYL-TRNA TYR DEACYLASE"/>
    <property type="match status" value="1"/>
</dbReference>
<comment type="domain">
    <text evidence="5">A Gly-cisPro motif from one monomer fits into the active site of the other monomer to allow specific chiral rejection of L-amino acids.</text>
</comment>
<dbReference type="Proteomes" id="UP001321861">
    <property type="component" value="Chromosome"/>
</dbReference>
<dbReference type="GO" id="GO:0106026">
    <property type="term" value="F:Gly-tRNA(Ala) deacylase activity"/>
    <property type="evidence" value="ECO:0007669"/>
    <property type="project" value="UniProtKB-UniRule"/>
</dbReference>
<dbReference type="HAMAP" id="MF_00518">
    <property type="entry name" value="Deacylase_Dtd"/>
    <property type="match status" value="1"/>
</dbReference>
<evidence type="ECO:0000313" key="7">
    <source>
        <dbReference type="Proteomes" id="UP001321861"/>
    </source>
</evidence>
<comment type="subunit">
    <text evidence="5">Homodimer.</text>
</comment>
<dbReference type="SUPFAM" id="SSF69500">
    <property type="entry name" value="DTD-like"/>
    <property type="match status" value="1"/>
</dbReference>
<dbReference type="GO" id="GO:0005737">
    <property type="term" value="C:cytoplasm"/>
    <property type="evidence" value="ECO:0007669"/>
    <property type="project" value="UniProtKB-SubCell"/>
</dbReference>
<keyword evidence="7" id="KW-1185">Reference proteome</keyword>
<protein>
    <recommendedName>
        <fullName evidence="5">D-aminoacyl-tRNA deacylase</fullName>
        <shortName evidence="5">DTD</shortName>
        <ecNumber evidence="5">3.1.1.96</ecNumber>
    </recommendedName>
    <alternativeName>
        <fullName evidence="5">Gly-tRNA(Ala) deacylase</fullName>
        <ecNumber evidence="5">3.1.1.-</ecNumber>
    </alternativeName>
</protein>
<sequence length="151" mass="16491">MKVVLTTVKSASVTVDEQLISEIDRGFLLLIGAEKGDSEADVTRLSEKISKLRVFEDSDGKTNLSLADVNGEILAVSQFTLAADVRKGNRPSFTQALEYQEAQILYEFFLKKLRDAGFKTLPGVYGANMAVSSINDGPFTLILRSQNGILT</sequence>
<keyword evidence="4 5" id="KW-0694">RNA-binding</keyword>
<comment type="similarity">
    <text evidence="1 5">Belongs to the DTD family.</text>
</comment>
<comment type="function">
    <text evidence="5">An aminoacyl-tRNA editing enzyme that deacylates mischarged D-aminoacyl-tRNAs. Also deacylates mischarged glycyl-tRNA(Ala), protecting cells against glycine mischarging by AlaRS. Acts via tRNA-based rather than protein-based catalysis; rejects L-amino acids rather than detecting D-amino acids in the active site. By recycling D-aminoacyl-tRNA to D-amino acids and free tRNA molecules, this enzyme counteracts the toxicity associated with the formation of D-aminoacyl-tRNA entities in vivo and helps enforce protein L-homochirality.</text>
</comment>
<dbReference type="GO" id="GO:0019478">
    <property type="term" value="P:D-amino acid catabolic process"/>
    <property type="evidence" value="ECO:0007669"/>
    <property type="project" value="UniProtKB-UniRule"/>
</dbReference>
<proteinExistence type="inferred from homology"/>
<evidence type="ECO:0000256" key="3">
    <source>
        <dbReference type="ARBA" id="ARBA00022555"/>
    </source>
</evidence>
<evidence type="ECO:0000256" key="2">
    <source>
        <dbReference type="ARBA" id="ARBA00022490"/>
    </source>
</evidence>
<evidence type="ECO:0000256" key="5">
    <source>
        <dbReference type="HAMAP-Rule" id="MF_00518"/>
    </source>
</evidence>
<dbReference type="KEGG" id="xap:XA3_05610"/>
<evidence type="ECO:0000313" key="6">
    <source>
        <dbReference type="EMBL" id="BDR58120.1"/>
    </source>
</evidence>
<dbReference type="GO" id="GO:0000049">
    <property type="term" value="F:tRNA binding"/>
    <property type="evidence" value="ECO:0007669"/>
    <property type="project" value="UniProtKB-UniRule"/>
</dbReference>
<evidence type="ECO:0000256" key="4">
    <source>
        <dbReference type="ARBA" id="ARBA00022884"/>
    </source>
</evidence>
<accession>A0AAU9D9G1</accession>
<comment type="catalytic activity">
    <reaction evidence="5">
        <text>glycyl-tRNA(Ala) + H2O = tRNA(Ala) + glycine + H(+)</text>
        <dbReference type="Rhea" id="RHEA:53744"/>
        <dbReference type="Rhea" id="RHEA-COMP:9657"/>
        <dbReference type="Rhea" id="RHEA-COMP:13640"/>
        <dbReference type="ChEBI" id="CHEBI:15377"/>
        <dbReference type="ChEBI" id="CHEBI:15378"/>
        <dbReference type="ChEBI" id="CHEBI:57305"/>
        <dbReference type="ChEBI" id="CHEBI:78442"/>
        <dbReference type="ChEBI" id="CHEBI:78522"/>
    </reaction>
</comment>
<organism evidence="6 7">
    <name type="scientific">Xylocopilactobacillus apicola</name>
    <dbReference type="NCBI Taxonomy" id="2932184"/>
    <lineage>
        <taxon>Bacteria</taxon>
        <taxon>Bacillati</taxon>
        <taxon>Bacillota</taxon>
        <taxon>Bacilli</taxon>
        <taxon>Lactobacillales</taxon>
        <taxon>Lactobacillaceae</taxon>
        <taxon>Xylocopilactobacillus</taxon>
    </lineage>
</organism>
<dbReference type="Pfam" id="PF02580">
    <property type="entry name" value="Tyr_Deacylase"/>
    <property type="match status" value="1"/>
</dbReference>
<dbReference type="RefSeq" id="WP_317636040.1">
    <property type="nucleotide sequence ID" value="NZ_AP026802.1"/>
</dbReference>
<dbReference type="AlphaFoldDB" id="A0AAU9D9G1"/>